<dbReference type="EnsemblPlants" id="Solyc04g056491.1.1">
    <property type="protein sequence ID" value="Solyc04g056491.1.1"/>
    <property type="gene ID" value="Solyc04g056491.1"/>
</dbReference>
<reference evidence="1" key="2">
    <citation type="submission" date="2019-01" db="UniProtKB">
        <authorList>
            <consortium name="EnsemblPlants"/>
        </authorList>
    </citation>
    <scope>IDENTIFICATION</scope>
    <source>
        <strain evidence="1">cv. Heinz 1706</strain>
    </source>
</reference>
<evidence type="ECO:0000313" key="2">
    <source>
        <dbReference type="Proteomes" id="UP000004994"/>
    </source>
</evidence>
<dbReference type="Pfam" id="PF03004">
    <property type="entry name" value="Transposase_24"/>
    <property type="match status" value="1"/>
</dbReference>
<dbReference type="InterPro" id="IPR004252">
    <property type="entry name" value="Probable_transposase_24"/>
</dbReference>
<accession>A0A3Q7G2P8</accession>
<dbReference type="AlphaFoldDB" id="A0A3Q7G2P8"/>
<reference evidence="1" key="1">
    <citation type="journal article" date="2012" name="Nature">
        <title>The tomato genome sequence provides insights into fleshy fruit evolution.</title>
        <authorList>
            <consortium name="Tomato Genome Consortium"/>
        </authorList>
    </citation>
    <scope>NUCLEOTIDE SEQUENCE [LARGE SCALE GENOMIC DNA]</scope>
    <source>
        <strain evidence="1">cv. Heinz 1706</strain>
    </source>
</reference>
<evidence type="ECO:0000313" key="1">
    <source>
        <dbReference type="EnsemblPlants" id="Solyc04g056491.1.1"/>
    </source>
</evidence>
<keyword evidence="2" id="KW-1185">Reference proteome</keyword>
<dbReference type="PANTHER" id="PTHR33144:SF32">
    <property type="entry name" value="AP2_ERF DOMAIN-CONTAINING PROTEIN"/>
    <property type="match status" value="1"/>
</dbReference>
<dbReference type="InParanoid" id="A0A3Q7G2P8"/>
<dbReference type="Proteomes" id="UP000004994">
    <property type="component" value="Chromosome 4"/>
</dbReference>
<dbReference type="Gramene" id="Solyc04g056491.1.1">
    <property type="protein sequence ID" value="Solyc04g056491.1.1"/>
    <property type="gene ID" value="Solyc04g056491.1"/>
</dbReference>
<sequence length="170" mass="19035">MSQTIVGQFSSRNQSIGKEGRKLARFLGIIARIPNLTPLNANDWRVFDEEEKNKLVEFVRAIDGIETTRAKVYILTLTKSKDDRPLDEESSNVVNMMKEKLSNGETSEEQSHDNVAWEGDVYSQVLGNEKSGYVRGLGLGPTPSVLWGSKSFIRNVVDDDLCDEADMHIS</sequence>
<proteinExistence type="predicted"/>
<name>A0A3Q7G2P8_SOLLC</name>
<dbReference type="PANTHER" id="PTHR33144">
    <property type="entry name" value="OS10G0409366 PROTEIN-RELATED"/>
    <property type="match status" value="1"/>
</dbReference>
<organism evidence="1">
    <name type="scientific">Solanum lycopersicum</name>
    <name type="common">Tomato</name>
    <name type="synonym">Lycopersicon esculentum</name>
    <dbReference type="NCBI Taxonomy" id="4081"/>
    <lineage>
        <taxon>Eukaryota</taxon>
        <taxon>Viridiplantae</taxon>
        <taxon>Streptophyta</taxon>
        <taxon>Embryophyta</taxon>
        <taxon>Tracheophyta</taxon>
        <taxon>Spermatophyta</taxon>
        <taxon>Magnoliopsida</taxon>
        <taxon>eudicotyledons</taxon>
        <taxon>Gunneridae</taxon>
        <taxon>Pentapetalae</taxon>
        <taxon>asterids</taxon>
        <taxon>lamiids</taxon>
        <taxon>Solanales</taxon>
        <taxon>Solanaceae</taxon>
        <taxon>Solanoideae</taxon>
        <taxon>Solaneae</taxon>
        <taxon>Solanum</taxon>
        <taxon>Solanum subgen. Lycopersicon</taxon>
    </lineage>
</organism>
<protein>
    <submittedName>
        <fullName evidence="1">Uncharacterized protein</fullName>
    </submittedName>
</protein>